<evidence type="ECO:0000313" key="2">
    <source>
        <dbReference type="EMBL" id="KAH7047635.1"/>
    </source>
</evidence>
<dbReference type="Pfam" id="PF11917">
    <property type="entry name" value="DUF3435"/>
    <property type="match status" value="1"/>
</dbReference>
<organism evidence="2 3">
    <name type="scientific">Macrophomina phaseolina</name>
    <dbReference type="NCBI Taxonomy" id="35725"/>
    <lineage>
        <taxon>Eukaryota</taxon>
        <taxon>Fungi</taxon>
        <taxon>Dikarya</taxon>
        <taxon>Ascomycota</taxon>
        <taxon>Pezizomycotina</taxon>
        <taxon>Dothideomycetes</taxon>
        <taxon>Dothideomycetes incertae sedis</taxon>
        <taxon>Botryosphaeriales</taxon>
        <taxon>Botryosphaeriaceae</taxon>
        <taxon>Macrophomina</taxon>
    </lineage>
</organism>
<dbReference type="Proteomes" id="UP000774617">
    <property type="component" value="Unassembled WGS sequence"/>
</dbReference>
<gene>
    <name evidence="2" type="ORF">B0J12DRAFT_756324</name>
</gene>
<dbReference type="InterPro" id="IPR021842">
    <property type="entry name" value="DUF3435"/>
</dbReference>
<dbReference type="InterPro" id="IPR013762">
    <property type="entry name" value="Integrase-like_cat_sf"/>
</dbReference>
<name>A0ABQ8G955_9PEZI</name>
<dbReference type="EMBL" id="JAGTJR010000016">
    <property type="protein sequence ID" value="KAH7047635.1"/>
    <property type="molecule type" value="Genomic_DNA"/>
</dbReference>
<protein>
    <recommendedName>
        <fullName evidence="4">Integrase catalytic core</fullName>
    </recommendedName>
</protein>
<evidence type="ECO:0008006" key="4">
    <source>
        <dbReference type="Google" id="ProtNLM"/>
    </source>
</evidence>
<sequence>MKNFIDNLDVTEGATTKGAPKPMATWAVVEDLLYYLWACDEHVFKHPRMRLQLAWSIILSAYAGLRPGEFIESSRYRGTNQGLKYGDVEIFWIERDGVPIIHLKVTFQLRKNQRRDESKYITLSFYEEPSQRDVCPVTYFIALAVADGAIQMSDVLSKEKITTGKKSDPIHIKDSVADVPILRAIENQSRISQDRILKYSSLNHFLSQLGKRAGYEDNLTSYCFRRGAGNVFDENVTVAQRQQLMGHHNEAMFQHYISRTFGGDLQSIILGREQHKDTMNLLRSMELTRDRRAPKVPNSELTKAGVRVRGKTSSAHDYEAQRAQRKKQLSCIRQQFFKNPVPEALSESWDIMDTDEDKPQKGPEPSRCLTALLRYDHPRRAIVQNFYQRKTKE</sequence>
<dbReference type="SUPFAM" id="SSF56349">
    <property type="entry name" value="DNA breaking-rejoining enzymes"/>
    <property type="match status" value="1"/>
</dbReference>
<accession>A0ABQ8G955</accession>
<keyword evidence="1" id="KW-0233">DNA recombination</keyword>
<feature type="non-terminal residue" evidence="2">
    <location>
        <position position="393"/>
    </location>
</feature>
<dbReference type="PANTHER" id="PTHR37535">
    <property type="entry name" value="FLUG DOMAIN PROTEIN"/>
    <property type="match status" value="1"/>
</dbReference>
<reference evidence="2 3" key="1">
    <citation type="journal article" date="2021" name="Nat. Commun.">
        <title>Genetic determinants of endophytism in the Arabidopsis root mycobiome.</title>
        <authorList>
            <person name="Mesny F."/>
            <person name="Miyauchi S."/>
            <person name="Thiergart T."/>
            <person name="Pickel B."/>
            <person name="Atanasova L."/>
            <person name="Karlsson M."/>
            <person name="Huettel B."/>
            <person name="Barry K.W."/>
            <person name="Haridas S."/>
            <person name="Chen C."/>
            <person name="Bauer D."/>
            <person name="Andreopoulos W."/>
            <person name="Pangilinan J."/>
            <person name="LaButti K."/>
            <person name="Riley R."/>
            <person name="Lipzen A."/>
            <person name="Clum A."/>
            <person name="Drula E."/>
            <person name="Henrissat B."/>
            <person name="Kohler A."/>
            <person name="Grigoriev I.V."/>
            <person name="Martin F.M."/>
            <person name="Hacquard S."/>
        </authorList>
    </citation>
    <scope>NUCLEOTIDE SEQUENCE [LARGE SCALE GENOMIC DNA]</scope>
    <source>
        <strain evidence="2 3">MPI-SDFR-AT-0080</strain>
    </source>
</reference>
<dbReference type="InterPro" id="IPR011010">
    <property type="entry name" value="DNA_brk_join_enz"/>
</dbReference>
<proteinExistence type="predicted"/>
<evidence type="ECO:0000313" key="3">
    <source>
        <dbReference type="Proteomes" id="UP000774617"/>
    </source>
</evidence>
<keyword evidence="3" id="KW-1185">Reference proteome</keyword>
<dbReference type="Gene3D" id="1.10.443.10">
    <property type="entry name" value="Intergrase catalytic core"/>
    <property type="match status" value="1"/>
</dbReference>
<evidence type="ECO:0000256" key="1">
    <source>
        <dbReference type="ARBA" id="ARBA00023172"/>
    </source>
</evidence>
<dbReference type="PANTHER" id="PTHR37535:SF4">
    <property type="entry name" value="FLUG DOMAIN-CONTAINING PROTEIN"/>
    <property type="match status" value="1"/>
</dbReference>
<comment type="caution">
    <text evidence="2">The sequence shown here is derived from an EMBL/GenBank/DDBJ whole genome shotgun (WGS) entry which is preliminary data.</text>
</comment>